<dbReference type="STRING" id="1169540.A0A0G4EJI0"/>
<dbReference type="EMBL" id="CDMY01000243">
    <property type="protein sequence ID" value="CEL96652.1"/>
    <property type="molecule type" value="Genomic_DNA"/>
</dbReference>
<dbReference type="Proteomes" id="UP000041254">
    <property type="component" value="Unassembled WGS sequence"/>
</dbReference>
<keyword evidence="3" id="KW-1185">Reference proteome</keyword>
<name>A0A0G4EJI0_VITBC</name>
<sequence>MGLRYDGVSVKINEDKLWMNGRHMIGPGHRFIKFPKEQRTVSLTGKNHLPCRTKDGLRVVLGITYQYQLKDVLPEVLALYYDFGENYEGIYARVSRDVLRDVASQYDAYDIFLNRTFVQQEMTRQLGASLDKHHARVNQLQLLSVTLPEKFDAALDETEQARLLAIQADFDKKDAQQAAENTRNRADEDARTELNKKEGQISAEITSYTTLKDNVDLTSRGLMTYIWLQNLGTTEGSTVIFNSKPPDLACYNAPDRPWCNVTTA</sequence>
<organism evidence="2 3">
    <name type="scientific">Vitrella brassicaformis (strain CCMP3155)</name>
    <dbReference type="NCBI Taxonomy" id="1169540"/>
    <lineage>
        <taxon>Eukaryota</taxon>
        <taxon>Sar</taxon>
        <taxon>Alveolata</taxon>
        <taxon>Colpodellida</taxon>
        <taxon>Vitrellaceae</taxon>
        <taxon>Vitrella</taxon>
    </lineage>
</organism>
<dbReference type="InParanoid" id="A0A0G4EJI0"/>
<evidence type="ECO:0000259" key="1">
    <source>
        <dbReference type="Pfam" id="PF01145"/>
    </source>
</evidence>
<proteinExistence type="predicted"/>
<dbReference type="OrthoDB" id="190994at2759"/>
<accession>A0A0G4EJI0</accession>
<evidence type="ECO:0000313" key="3">
    <source>
        <dbReference type="Proteomes" id="UP000041254"/>
    </source>
</evidence>
<dbReference type="InterPro" id="IPR001107">
    <property type="entry name" value="Band_7"/>
</dbReference>
<reference evidence="2 3" key="1">
    <citation type="submission" date="2014-11" db="EMBL/GenBank/DDBJ databases">
        <authorList>
            <person name="Zhu J."/>
            <person name="Qi W."/>
            <person name="Song R."/>
        </authorList>
    </citation>
    <scope>NUCLEOTIDE SEQUENCE [LARGE SCALE GENOMIC DNA]</scope>
</reference>
<dbReference type="AlphaFoldDB" id="A0A0G4EJI0"/>
<dbReference type="PhylomeDB" id="A0A0G4EJI0"/>
<dbReference type="VEuPathDB" id="CryptoDB:Vbra_7632"/>
<feature type="domain" description="Band 7" evidence="1">
    <location>
        <begin position="20"/>
        <end position="176"/>
    </location>
</feature>
<dbReference type="SUPFAM" id="SSF117892">
    <property type="entry name" value="Band 7/SPFH domain"/>
    <property type="match status" value="1"/>
</dbReference>
<evidence type="ECO:0000313" key="2">
    <source>
        <dbReference type="EMBL" id="CEL96652.1"/>
    </source>
</evidence>
<dbReference type="Gene3D" id="3.30.479.30">
    <property type="entry name" value="Band 7 domain"/>
    <property type="match status" value="1"/>
</dbReference>
<dbReference type="Pfam" id="PF01145">
    <property type="entry name" value="Band_7"/>
    <property type="match status" value="1"/>
</dbReference>
<dbReference type="InterPro" id="IPR036013">
    <property type="entry name" value="Band_7/SPFH_dom_sf"/>
</dbReference>
<gene>
    <name evidence="2" type="ORF">Vbra_7632</name>
</gene>
<protein>
    <recommendedName>
        <fullName evidence="1">Band 7 domain-containing protein</fullName>
    </recommendedName>
</protein>